<organism evidence="1 2">
    <name type="scientific">Candidatus Brocadia sinica JPN1</name>
    <dbReference type="NCBI Taxonomy" id="1197129"/>
    <lineage>
        <taxon>Bacteria</taxon>
        <taxon>Pseudomonadati</taxon>
        <taxon>Planctomycetota</taxon>
        <taxon>Candidatus Brocadiia</taxon>
        <taxon>Candidatus Brocadiales</taxon>
        <taxon>Candidatus Brocadiaceae</taxon>
        <taxon>Candidatus Brocadia</taxon>
    </lineage>
</organism>
<gene>
    <name evidence="1" type="ORF">BROSI_A3387</name>
</gene>
<evidence type="ECO:0000313" key="2">
    <source>
        <dbReference type="Proteomes" id="UP000032309"/>
    </source>
</evidence>
<evidence type="ECO:0000313" key="1">
    <source>
        <dbReference type="EMBL" id="GAN34844.1"/>
    </source>
</evidence>
<dbReference type="EMBL" id="BAFN01000001">
    <property type="protein sequence ID" value="GAN34844.1"/>
    <property type="molecule type" value="Genomic_DNA"/>
</dbReference>
<dbReference type="Proteomes" id="UP000032309">
    <property type="component" value="Unassembled WGS sequence"/>
</dbReference>
<accession>A0ABQ0K251</accession>
<dbReference type="RefSeq" id="WP_052564793.1">
    <property type="nucleotide sequence ID" value="NZ_BAFN01000001.1"/>
</dbReference>
<reference evidence="2" key="1">
    <citation type="journal article" date="2015" name="Genome Announc.">
        <title>Draft Genome Sequence of an Anaerobic Ammonium-Oxidizing Bacterium, "Candidatus Brocadia sinica".</title>
        <authorList>
            <person name="Oshiki M."/>
            <person name="Shinyako-Hata K."/>
            <person name="Satoh H."/>
            <person name="Okabe S."/>
        </authorList>
    </citation>
    <scope>NUCLEOTIDE SEQUENCE [LARGE SCALE GENOMIC DNA]</scope>
    <source>
        <strain evidence="2">JPN1</strain>
    </source>
</reference>
<protein>
    <submittedName>
        <fullName evidence="1">Uncharacterized protein</fullName>
    </submittedName>
</protein>
<sequence>MGKDRYYPIGGQFIQKVKTKISKKLKKGLPLSIRQGHTIRLEVTKEPLTVHTGLSLHYAMAEALTIPQILVDYHIRVKEREYGYPESEHILALSANAFAGGDYLDDLEALREDVAIQMAIGRKDIPEPTTAGDFRGRFSLGHILQMNKAFGKIQQSVYRDRTDVTGWTIDVDAKVHGNNFIPSSAFKSIGRPHTETMCDHFEWGIDDNR</sequence>
<comment type="caution">
    <text evidence="1">The sequence shown here is derived from an EMBL/GenBank/DDBJ whole genome shotgun (WGS) entry which is preliminary data.</text>
</comment>
<proteinExistence type="predicted"/>
<name>A0ABQ0K251_9BACT</name>
<keyword evidence="2" id="KW-1185">Reference proteome</keyword>